<dbReference type="PROSITE" id="PS00211">
    <property type="entry name" value="ABC_TRANSPORTER_1"/>
    <property type="match status" value="1"/>
</dbReference>
<dbReference type="PROSITE" id="PS50893">
    <property type="entry name" value="ABC_TRANSPORTER_2"/>
    <property type="match status" value="1"/>
</dbReference>
<dbReference type="InterPro" id="IPR039421">
    <property type="entry name" value="Type_1_exporter"/>
</dbReference>
<proteinExistence type="predicted"/>
<dbReference type="GO" id="GO:0005886">
    <property type="term" value="C:plasma membrane"/>
    <property type="evidence" value="ECO:0007669"/>
    <property type="project" value="UniProtKB-SubCell"/>
</dbReference>
<dbReference type="Pfam" id="PF00005">
    <property type="entry name" value="ABC_tran"/>
    <property type="match status" value="1"/>
</dbReference>
<dbReference type="PANTHER" id="PTHR43394:SF1">
    <property type="entry name" value="ATP-BINDING CASSETTE SUB-FAMILY B MEMBER 10, MITOCHONDRIAL"/>
    <property type="match status" value="1"/>
</dbReference>
<evidence type="ECO:0000313" key="10">
    <source>
        <dbReference type="Proteomes" id="UP000218139"/>
    </source>
</evidence>
<dbReference type="SUPFAM" id="SSF90123">
    <property type="entry name" value="ABC transporter transmembrane region"/>
    <property type="match status" value="1"/>
</dbReference>
<keyword evidence="3" id="KW-1003">Cell membrane</keyword>
<dbReference type="GO" id="GO:0005524">
    <property type="term" value="F:ATP binding"/>
    <property type="evidence" value="ECO:0007669"/>
    <property type="project" value="UniProtKB-KW"/>
</dbReference>
<dbReference type="Pfam" id="PF00664">
    <property type="entry name" value="ABC_membrane"/>
    <property type="match status" value="1"/>
</dbReference>
<dbReference type="Gene3D" id="3.40.50.300">
    <property type="entry name" value="P-loop containing nucleotide triphosphate hydrolases"/>
    <property type="match status" value="1"/>
</dbReference>
<dbReference type="PROSITE" id="PS50929">
    <property type="entry name" value="ABC_TM1F"/>
    <property type="match status" value="1"/>
</dbReference>
<keyword evidence="6 9" id="KW-0067">ATP-binding</keyword>
<keyword evidence="4" id="KW-0812">Transmembrane</keyword>
<evidence type="ECO:0000256" key="7">
    <source>
        <dbReference type="ARBA" id="ARBA00022989"/>
    </source>
</evidence>
<organism evidence="9 10">
    <name type="scientific">Ligilactobacillus salivarius</name>
    <dbReference type="NCBI Taxonomy" id="1624"/>
    <lineage>
        <taxon>Bacteria</taxon>
        <taxon>Bacillati</taxon>
        <taxon>Bacillota</taxon>
        <taxon>Bacilli</taxon>
        <taxon>Lactobacillales</taxon>
        <taxon>Lactobacillaceae</taxon>
        <taxon>Ligilactobacillus</taxon>
    </lineage>
</organism>
<evidence type="ECO:0000313" key="9">
    <source>
        <dbReference type="EMBL" id="PAY46967.1"/>
    </source>
</evidence>
<evidence type="ECO:0000256" key="8">
    <source>
        <dbReference type="ARBA" id="ARBA00023136"/>
    </source>
</evidence>
<dbReference type="FunFam" id="3.40.50.300:FF:000854">
    <property type="entry name" value="Multidrug ABC transporter ATP-binding protein"/>
    <property type="match status" value="1"/>
</dbReference>
<dbReference type="InterPro" id="IPR036640">
    <property type="entry name" value="ABC1_TM_sf"/>
</dbReference>
<gene>
    <name evidence="9" type="ORF">A8C52_07115</name>
</gene>
<dbReference type="InterPro" id="IPR011527">
    <property type="entry name" value="ABC1_TM_dom"/>
</dbReference>
<sequence>MVKLMRRNLDWWAIITATIFLGFQVVCDLSLPNLTSNLINNGVAKGNVGYIWQIGLQMLGLTLVGIFAAAGNVYFASTQAQKMGARLRGKIFKKVLSFGNYEMDKFGSSSLITRTTNDVMQIQNVTIMMLRMMIMAPLMLIGASIMAYFNEKRLTSIFLVSIPILLIAIGCAMYLAVPLFQKLQKQIDRINLIFREGLTGVRVIRAFRQDKFEQERFDRANKDYTETGIKVFSIVSLMFPIMTLVLNVTNMGIIWFGAKLIANHEMQVGNLVAFMTYASMILFSFMMLSMIFVLVPRAEAAAKRINAVLEIENSINDAESEIGRDSDKIQASLEFKNVSFRYRGAEDLALDNLSVDVKAGETLAIIGGTGSGKSTLINLIPRLYDVNSGEVLVDGNDVRKYSLHDLHDKVAFVQQKAVLFKGTIRSNLLIGNPEATEEDMWKALEIAQAKDFISDLPDGLDAVVEQGGDNFSGGQKQRLAIARAIIKPASIYVFDDSFSALDFKTDAKLRLALRQDERISKAIIVIVAQRISTVTGADHIVVLDEGKVVGQGTHKELLADNTTYQEIVESQMKGAAI</sequence>
<dbReference type="InterPro" id="IPR003593">
    <property type="entry name" value="AAA+_ATPase"/>
</dbReference>
<dbReference type="GO" id="GO:0015421">
    <property type="term" value="F:ABC-type oligopeptide transporter activity"/>
    <property type="evidence" value="ECO:0007669"/>
    <property type="project" value="TreeGrafter"/>
</dbReference>
<dbReference type="GO" id="GO:0016887">
    <property type="term" value="F:ATP hydrolysis activity"/>
    <property type="evidence" value="ECO:0007669"/>
    <property type="project" value="InterPro"/>
</dbReference>
<comment type="subcellular location">
    <subcellularLocation>
        <location evidence="1">Cell membrane</location>
        <topology evidence="1">Multi-pass membrane protein</topology>
    </subcellularLocation>
</comment>
<keyword evidence="2" id="KW-0813">Transport</keyword>
<dbReference type="Gene3D" id="1.20.1560.10">
    <property type="entry name" value="ABC transporter type 1, transmembrane domain"/>
    <property type="match status" value="1"/>
</dbReference>
<reference evidence="9 10" key="1">
    <citation type="submission" date="2016-05" db="EMBL/GenBank/DDBJ databases">
        <authorList>
            <person name="Lee J.-Y."/>
            <person name="Kim E.B."/>
            <person name="Choi Y.-J."/>
        </authorList>
    </citation>
    <scope>NUCLEOTIDE SEQUENCE [LARGE SCALE GENOMIC DNA]</scope>
    <source>
        <strain evidence="9 10">KLA006</strain>
    </source>
</reference>
<dbReference type="CDD" id="cd18548">
    <property type="entry name" value="ABC_6TM_Tm287_like"/>
    <property type="match status" value="1"/>
</dbReference>
<protein>
    <submittedName>
        <fullName evidence="9">Multidrug ABC transporter ATP-binding protein</fullName>
    </submittedName>
</protein>
<keyword evidence="5" id="KW-0547">Nucleotide-binding</keyword>
<dbReference type="EMBL" id="LXZO01000084">
    <property type="protein sequence ID" value="PAY46967.1"/>
    <property type="molecule type" value="Genomic_DNA"/>
</dbReference>
<dbReference type="RefSeq" id="WP_095758653.1">
    <property type="nucleotide sequence ID" value="NZ_CP062071.1"/>
</dbReference>
<dbReference type="Proteomes" id="UP000218139">
    <property type="component" value="Unassembled WGS sequence"/>
</dbReference>
<dbReference type="InterPro" id="IPR017871">
    <property type="entry name" value="ABC_transporter-like_CS"/>
</dbReference>
<evidence type="ECO:0000256" key="2">
    <source>
        <dbReference type="ARBA" id="ARBA00022448"/>
    </source>
</evidence>
<comment type="caution">
    <text evidence="9">The sequence shown here is derived from an EMBL/GenBank/DDBJ whole genome shotgun (WGS) entry which is preliminary data.</text>
</comment>
<dbReference type="SUPFAM" id="SSF52540">
    <property type="entry name" value="P-loop containing nucleoside triphosphate hydrolases"/>
    <property type="match status" value="1"/>
</dbReference>
<dbReference type="InterPro" id="IPR003439">
    <property type="entry name" value="ABC_transporter-like_ATP-bd"/>
</dbReference>
<name>A0A9Q5DV78_9LACO</name>
<keyword evidence="8" id="KW-0472">Membrane</keyword>
<dbReference type="PANTHER" id="PTHR43394">
    <property type="entry name" value="ATP-DEPENDENT PERMEASE MDL1, MITOCHONDRIAL"/>
    <property type="match status" value="1"/>
</dbReference>
<dbReference type="SMART" id="SM00382">
    <property type="entry name" value="AAA"/>
    <property type="match status" value="1"/>
</dbReference>
<dbReference type="AlphaFoldDB" id="A0A9Q5DV78"/>
<keyword evidence="7" id="KW-1133">Transmembrane helix</keyword>
<evidence type="ECO:0000256" key="5">
    <source>
        <dbReference type="ARBA" id="ARBA00022741"/>
    </source>
</evidence>
<evidence type="ECO:0000256" key="4">
    <source>
        <dbReference type="ARBA" id="ARBA00022692"/>
    </source>
</evidence>
<dbReference type="InterPro" id="IPR027417">
    <property type="entry name" value="P-loop_NTPase"/>
</dbReference>
<evidence type="ECO:0000256" key="1">
    <source>
        <dbReference type="ARBA" id="ARBA00004651"/>
    </source>
</evidence>
<accession>A0A9Q5DV78</accession>
<evidence type="ECO:0000256" key="3">
    <source>
        <dbReference type="ARBA" id="ARBA00022475"/>
    </source>
</evidence>
<evidence type="ECO:0000256" key="6">
    <source>
        <dbReference type="ARBA" id="ARBA00022840"/>
    </source>
</evidence>